<dbReference type="GO" id="GO:0071897">
    <property type="term" value="P:DNA biosynthetic process"/>
    <property type="evidence" value="ECO:0007669"/>
    <property type="project" value="UniProtKB-ARBA"/>
</dbReference>
<dbReference type="InterPro" id="IPR043128">
    <property type="entry name" value="Rev_trsase/Diguanyl_cyclase"/>
</dbReference>
<dbReference type="SUPFAM" id="SSF56672">
    <property type="entry name" value="DNA/RNA polymerases"/>
    <property type="match status" value="1"/>
</dbReference>
<evidence type="ECO:0000313" key="2">
    <source>
        <dbReference type="EMBL" id="GBP11437.1"/>
    </source>
</evidence>
<dbReference type="Pfam" id="PF17919">
    <property type="entry name" value="RT_RNaseH_2"/>
    <property type="match status" value="1"/>
</dbReference>
<dbReference type="AlphaFoldDB" id="A0A4C1TDG5"/>
<proteinExistence type="predicted"/>
<gene>
    <name evidence="2" type="ORF">EVAR_91297_1</name>
</gene>
<evidence type="ECO:0000259" key="1">
    <source>
        <dbReference type="Pfam" id="PF17919"/>
    </source>
</evidence>
<dbReference type="Gene3D" id="3.30.70.270">
    <property type="match status" value="1"/>
</dbReference>
<sequence>MGQAGSFTEALTTTGGQTNFAPPIRANRAFCSKLPELWQPFIHARLKKLQTHEGTNDTQAKASSKCRGILKVRVMEIRVLGRKQKDSEMEEPTKLVHKAVVHATSKREQDKMTRTVKAKEDLGATRCWWMNKIEKPPSARTKGIMSLTGCLWLNRSTSHLPNGDEHNPDRKFVPGMAKCRTNNEAVEKYKIFWTQDCQQALEQLKKALQTPLLIYPDFTQPFRVTTDATTRLGSRIVTNQERQRPPDCLRQSNPQ</sequence>
<dbReference type="Proteomes" id="UP000299102">
    <property type="component" value="Unassembled WGS sequence"/>
</dbReference>
<protein>
    <recommendedName>
        <fullName evidence="1">Reverse transcriptase/retrotransposon-derived protein RNase H-like domain-containing protein</fullName>
    </recommendedName>
</protein>
<keyword evidence="3" id="KW-1185">Reference proteome</keyword>
<name>A0A4C1TDG5_EUMVA</name>
<dbReference type="InterPro" id="IPR041577">
    <property type="entry name" value="RT_RNaseH_2"/>
</dbReference>
<comment type="caution">
    <text evidence="2">The sequence shown here is derived from an EMBL/GenBank/DDBJ whole genome shotgun (WGS) entry which is preliminary data.</text>
</comment>
<accession>A0A4C1TDG5</accession>
<organism evidence="2 3">
    <name type="scientific">Eumeta variegata</name>
    <name type="common">Bagworm moth</name>
    <name type="synonym">Eumeta japonica</name>
    <dbReference type="NCBI Taxonomy" id="151549"/>
    <lineage>
        <taxon>Eukaryota</taxon>
        <taxon>Metazoa</taxon>
        <taxon>Ecdysozoa</taxon>
        <taxon>Arthropoda</taxon>
        <taxon>Hexapoda</taxon>
        <taxon>Insecta</taxon>
        <taxon>Pterygota</taxon>
        <taxon>Neoptera</taxon>
        <taxon>Endopterygota</taxon>
        <taxon>Lepidoptera</taxon>
        <taxon>Glossata</taxon>
        <taxon>Ditrysia</taxon>
        <taxon>Tineoidea</taxon>
        <taxon>Psychidae</taxon>
        <taxon>Oiketicinae</taxon>
        <taxon>Eumeta</taxon>
    </lineage>
</organism>
<dbReference type="EMBL" id="BGZK01004888">
    <property type="protein sequence ID" value="GBP11437.1"/>
    <property type="molecule type" value="Genomic_DNA"/>
</dbReference>
<reference evidence="2 3" key="1">
    <citation type="journal article" date="2019" name="Commun. Biol.">
        <title>The bagworm genome reveals a unique fibroin gene that provides high tensile strength.</title>
        <authorList>
            <person name="Kono N."/>
            <person name="Nakamura H."/>
            <person name="Ohtoshi R."/>
            <person name="Tomita M."/>
            <person name="Numata K."/>
            <person name="Arakawa K."/>
        </authorList>
    </citation>
    <scope>NUCLEOTIDE SEQUENCE [LARGE SCALE GENOMIC DNA]</scope>
</reference>
<feature type="domain" description="Reverse transcriptase/retrotransposon-derived protein RNase H-like" evidence="1">
    <location>
        <begin position="193"/>
        <end position="235"/>
    </location>
</feature>
<dbReference type="InterPro" id="IPR043502">
    <property type="entry name" value="DNA/RNA_pol_sf"/>
</dbReference>
<evidence type="ECO:0000313" key="3">
    <source>
        <dbReference type="Proteomes" id="UP000299102"/>
    </source>
</evidence>